<feature type="domain" description="PEP-utilising enzyme mobile" evidence="1">
    <location>
        <begin position="693"/>
        <end position="762"/>
    </location>
</feature>
<organism evidence="2">
    <name type="scientific">Candidatus Methanomethylicus mesodigestus</name>
    <dbReference type="NCBI Taxonomy" id="1867258"/>
    <lineage>
        <taxon>Archaea</taxon>
        <taxon>Thermoproteota</taxon>
        <taxon>Methanosuratincolia</taxon>
        <taxon>Candidatus Methanomethylicales</taxon>
        <taxon>Candidatus Methanomethylicaceae</taxon>
        <taxon>Candidatus Methanomethylicus</taxon>
    </lineage>
</organism>
<dbReference type="Pfam" id="PF00391">
    <property type="entry name" value="PEP-utilizers"/>
    <property type="match status" value="1"/>
</dbReference>
<evidence type="ECO:0000313" key="2">
    <source>
        <dbReference type="EMBL" id="HFK20086.1"/>
    </source>
</evidence>
<dbReference type="SUPFAM" id="SSF52009">
    <property type="entry name" value="Phosphohistidine domain"/>
    <property type="match status" value="1"/>
</dbReference>
<dbReference type="AlphaFoldDB" id="A0A7C3F3R4"/>
<name>A0A7C3F3R4_9CREN</name>
<proteinExistence type="predicted"/>
<dbReference type="Gene3D" id="3.50.30.10">
    <property type="entry name" value="Phosphohistidine domain"/>
    <property type="match status" value="1"/>
</dbReference>
<dbReference type="PANTHER" id="PTHR43615:SF1">
    <property type="entry name" value="PPDK_N DOMAIN-CONTAINING PROTEIN"/>
    <property type="match status" value="1"/>
</dbReference>
<dbReference type="SUPFAM" id="SSF56059">
    <property type="entry name" value="Glutathione synthetase ATP-binding domain-like"/>
    <property type="match status" value="1"/>
</dbReference>
<dbReference type="PANTHER" id="PTHR43615">
    <property type="entry name" value="PHOSPHOENOLPYRUVATE SYNTHASE-RELATED"/>
    <property type="match status" value="1"/>
</dbReference>
<sequence>MSLQLMHISEMRAGSPSSRILESISLLEREGLRVPVTIILSTKGIGGTAAGTNSPSEITKVLGGRLDPERGYKITVIADEEAGLKGNEMGAVPSYQAERGEIVPRLISQMLGELCASNKIPAGSRAVIIIQETVIPKLAGAAFTKNPVDGSDELIIEATLSQSDSVGKESAATMRWVLKKGSWIERTQTNELWVLPVINQVARDAKAIARRIKEPLSLEWAYDGESLVWLRSKQISSIGTVDIYSNKLSKERMPGIVKPLVWSISIPLVNDAWRRLFTDLIGPNPLDSSKFTKLFYYRAYFNMGVVGNVFELLGMPRESLEMIVGESSGRFRPRFKPSPKLLAFLPRVFIFFFQHFLTFRKTEEFLKEQEVRYRPFHPSRIAKMGGEEALTAVRELFRINGEAAYYIIINQLKRGIFTASIKYMMKYNKIHESKLSDALAGGHIEEIDPQKALGALNCEFNRLDQGARDKILEGGYRALETHPELMGFRSSVSEFMSKFGHLSDSGNDFSIPHWHENPDLVLKMIISSSQQRTNVPKTNPLFQIKNSFQRGLAHYLVKKTERAMKIADRVTFTFTYGTSLFRDAFLRLGSILVSKGMLESPDDVFYLYIRELSEAIRTPGPSGIYREKVISRKLEIEQFRNLELPEVIYGDLPLPVASKKYSANRLKGIATSRGYAEGIARVTRGVADFSRVKEGDIVVIPYSDVAWTPILAKAGAIVSESGGLLSHCSVVAREFGIPAVVGVKDAMSIRDGAKVAVDAYSGVVMMLD</sequence>
<dbReference type="InterPro" id="IPR051549">
    <property type="entry name" value="PEP_Utilizing_Enz"/>
</dbReference>
<dbReference type="GO" id="GO:0016772">
    <property type="term" value="F:transferase activity, transferring phosphorus-containing groups"/>
    <property type="evidence" value="ECO:0007669"/>
    <property type="project" value="InterPro"/>
</dbReference>
<comment type="caution">
    <text evidence="2">The sequence shown here is derived from an EMBL/GenBank/DDBJ whole genome shotgun (WGS) entry which is preliminary data.</text>
</comment>
<dbReference type="EMBL" id="DSTX01000002">
    <property type="protein sequence ID" value="HFK20086.1"/>
    <property type="molecule type" value="Genomic_DNA"/>
</dbReference>
<accession>A0A7C3F3R4</accession>
<gene>
    <name evidence="2" type="ORF">ENS19_02280</name>
</gene>
<reference evidence="2" key="1">
    <citation type="journal article" date="2020" name="mSystems">
        <title>Genome- and Community-Level Interaction Insights into Carbon Utilization and Element Cycling Functions of Hydrothermarchaeota in Hydrothermal Sediment.</title>
        <authorList>
            <person name="Zhou Z."/>
            <person name="Liu Y."/>
            <person name="Xu W."/>
            <person name="Pan J."/>
            <person name="Luo Z.H."/>
            <person name="Li M."/>
        </authorList>
    </citation>
    <scope>NUCLEOTIDE SEQUENCE [LARGE SCALE GENOMIC DNA]</scope>
    <source>
        <strain evidence="2">SpSt-468</strain>
    </source>
</reference>
<dbReference type="InterPro" id="IPR008279">
    <property type="entry name" value="PEP-util_enz_mobile_dom"/>
</dbReference>
<dbReference type="InterPro" id="IPR036637">
    <property type="entry name" value="Phosphohistidine_dom_sf"/>
</dbReference>
<evidence type="ECO:0000259" key="1">
    <source>
        <dbReference type="Pfam" id="PF00391"/>
    </source>
</evidence>
<dbReference type="Gene3D" id="3.30.470.20">
    <property type="entry name" value="ATP-grasp fold, B domain"/>
    <property type="match status" value="1"/>
</dbReference>
<protein>
    <recommendedName>
        <fullName evidence="1">PEP-utilising enzyme mobile domain-containing protein</fullName>
    </recommendedName>
</protein>